<proteinExistence type="predicted"/>
<name>X0WG47_9ZZZZ</name>
<dbReference type="AlphaFoldDB" id="X0WG47"/>
<organism evidence="1">
    <name type="scientific">marine sediment metagenome</name>
    <dbReference type="NCBI Taxonomy" id="412755"/>
    <lineage>
        <taxon>unclassified sequences</taxon>
        <taxon>metagenomes</taxon>
        <taxon>ecological metagenomes</taxon>
    </lineage>
</organism>
<protein>
    <submittedName>
        <fullName evidence="1">Uncharacterized protein</fullName>
    </submittedName>
</protein>
<evidence type="ECO:0000313" key="1">
    <source>
        <dbReference type="EMBL" id="GAG29929.1"/>
    </source>
</evidence>
<sequence>MIELPKHLEQTHKLQWAEFSGEVIDKVTIKLADRRQVTLAGTWGVGF</sequence>
<accession>X0WG47</accession>
<dbReference type="EMBL" id="BARS01042530">
    <property type="protein sequence ID" value="GAG29929.1"/>
    <property type="molecule type" value="Genomic_DNA"/>
</dbReference>
<feature type="non-terminal residue" evidence="1">
    <location>
        <position position="47"/>
    </location>
</feature>
<comment type="caution">
    <text evidence="1">The sequence shown here is derived from an EMBL/GenBank/DDBJ whole genome shotgun (WGS) entry which is preliminary data.</text>
</comment>
<gene>
    <name evidence="1" type="ORF">S01H1_64514</name>
</gene>
<reference evidence="1" key="1">
    <citation type="journal article" date="2014" name="Front. Microbiol.">
        <title>High frequency of phylogenetically diverse reductive dehalogenase-homologous genes in deep subseafloor sedimentary metagenomes.</title>
        <authorList>
            <person name="Kawai M."/>
            <person name="Futagami T."/>
            <person name="Toyoda A."/>
            <person name="Takaki Y."/>
            <person name="Nishi S."/>
            <person name="Hori S."/>
            <person name="Arai W."/>
            <person name="Tsubouchi T."/>
            <person name="Morono Y."/>
            <person name="Uchiyama I."/>
            <person name="Ito T."/>
            <person name="Fujiyama A."/>
            <person name="Inagaki F."/>
            <person name="Takami H."/>
        </authorList>
    </citation>
    <scope>NUCLEOTIDE SEQUENCE</scope>
    <source>
        <strain evidence="1">Expedition CK06-06</strain>
    </source>
</reference>